<protein>
    <submittedName>
        <fullName evidence="4">GNAT family N-acetyltransferase</fullName>
    </submittedName>
</protein>
<dbReference type="Proteomes" id="UP000705283">
    <property type="component" value="Unassembled WGS sequence"/>
</dbReference>
<reference evidence="4" key="4">
    <citation type="submission" date="2022-09" db="EMBL/GenBank/DDBJ databases">
        <title>Rouxiella aceris sp. nov., isolated from tree sap and emended description of the genus Rhouxiella.</title>
        <authorList>
            <person name="Kim I.S."/>
        </authorList>
    </citation>
    <scope>NUCLEOTIDE SEQUENCE</scope>
    <source>
        <strain evidence="4">SAP-2</strain>
    </source>
</reference>
<dbReference type="PROSITE" id="PS51186">
    <property type="entry name" value="GNAT"/>
    <property type="match status" value="1"/>
</dbReference>
<reference evidence="4" key="3">
    <citation type="submission" date="2020-11" db="EMBL/GenBank/DDBJ databases">
        <authorList>
            <person name="Lee S.D."/>
        </authorList>
    </citation>
    <scope>NUCLEOTIDE SEQUENCE</scope>
    <source>
        <strain evidence="4">SAP-2</strain>
    </source>
</reference>
<dbReference type="EMBL" id="MRWD01000088">
    <property type="protein sequence ID" value="ORJ18808.1"/>
    <property type="molecule type" value="Genomic_DNA"/>
</dbReference>
<dbReference type="GO" id="GO:0008080">
    <property type="term" value="F:N-acetyltransferase activity"/>
    <property type="evidence" value="ECO:0007669"/>
    <property type="project" value="InterPro"/>
</dbReference>
<keyword evidence="6" id="KW-1185">Reference proteome</keyword>
<evidence type="ECO:0000259" key="3">
    <source>
        <dbReference type="PROSITE" id="PS51186"/>
    </source>
</evidence>
<dbReference type="InterPro" id="IPR016181">
    <property type="entry name" value="Acyl_CoA_acyltransferase"/>
</dbReference>
<reference evidence="5 6" key="2">
    <citation type="journal article" date="2017" name="Int. J. Syst. Evol. Microbiol.">
        <title>Rouxiella badensis sp. nov. and Rouxiella silvae sp. nov. isolated from peat bog soil in Germany and emendation of the genus description.</title>
        <authorList>
            <person name="Le Fleche-Mateos A."/>
            <person name="Kugler J.H."/>
            <person name="Hansen S.H."/>
            <person name="Syldatk C."/>
            <person name="Hausmann R."/>
            <person name="Lomprez F."/>
            <person name="Vandenbogaert M."/>
            <person name="Manuguerra J.C."/>
            <person name="Grimont P.A."/>
        </authorList>
    </citation>
    <scope>NUCLEOTIDE SEQUENCE [LARGE SCALE GENOMIC DNA]</scope>
    <source>
        <strain evidence="5 6">213</strain>
    </source>
</reference>
<dbReference type="Gene3D" id="3.40.630.30">
    <property type="match status" value="1"/>
</dbReference>
<evidence type="ECO:0000313" key="7">
    <source>
        <dbReference type="Proteomes" id="UP000705283"/>
    </source>
</evidence>
<name>A0AA40X1Z6_9GAMM</name>
<evidence type="ECO:0000313" key="4">
    <source>
        <dbReference type="EMBL" id="MBF6636769.1"/>
    </source>
</evidence>
<dbReference type="GO" id="GO:0005737">
    <property type="term" value="C:cytoplasm"/>
    <property type="evidence" value="ECO:0007669"/>
    <property type="project" value="TreeGrafter"/>
</dbReference>
<dbReference type="CDD" id="cd04301">
    <property type="entry name" value="NAT_SF"/>
    <property type="match status" value="1"/>
</dbReference>
<dbReference type="InterPro" id="IPR045039">
    <property type="entry name" value="NSI-like"/>
</dbReference>
<evidence type="ECO:0000313" key="6">
    <source>
        <dbReference type="Proteomes" id="UP000192722"/>
    </source>
</evidence>
<feature type="domain" description="N-acetyltransferase" evidence="3">
    <location>
        <begin position="9"/>
        <end position="148"/>
    </location>
</feature>
<dbReference type="EMBL" id="JADMKS010000003">
    <property type="protein sequence ID" value="MBF6636769.1"/>
    <property type="molecule type" value="Genomic_DNA"/>
</dbReference>
<keyword evidence="2" id="KW-0012">Acyltransferase</keyword>
<dbReference type="PANTHER" id="PTHR43626:SF4">
    <property type="entry name" value="GCN5-RELATED N-ACETYLTRANSFERASE 2, CHLOROPLASTIC"/>
    <property type="match status" value="1"/>
</dbReference>
<proteinExistence type="predicted"/>
<keyword evidence="1" id="KW-0808">Transferase</keyword>
<organism evidence="4 7">
    <name type="scientific">Rouxiella silvae</name>
    <dbReference type="NCBI Taxonomy" id="1646373"/>
    <lineage>
        <taxon>Bacteria</taxon>
        <taxon>Pseudomonadati</taxon>
        <taxon>Pseudomonadota</taxon>
        <taxon>Gammaproteobacteria</taxon>
        <taxon>Enterobacterales</taxon>
        <taxon>Yersiniaceae</taxon>
        <taxon>Rouxiella</taxon>
    </lineage>
</organism>
<dbReference type="Proteomes" id="UP000192722">
    <property type="component" value="Unassembled WGS sequence"/>
</dbReference>
<evidence type="ECO:0000256" key="2">
    <source>
        <dbReference type="ARBA" id="ARBA00023315"/>
    </source>
</evidence>
<reference evidence="5" key="1">
    <citation type="submission" date="2016-12" db="EMBL/GenBank/DDBJ databases">
        <authorList>
            <person name="Le Fleche-Mateos A."/>
        </authorList>
    </citation>
    <scope>NUCLEOTIDE SEQUENCE</scope>
    <source>
        <strain evidence="5">213</strain>
    </source>
</reference>
<comment type="caution">
    <text evidence="4">The sequence shown here is derived from an EMBL/GenBank/DDBJ whole genome shotgun (WGS) entry which is preliminary data.</text>
</comment>
<evidence type="ECO:0000256" key="1">
    <source>
        <dbReference type="ARBA" id="ARBA00022679"/>
    </source>
</evidence>
<dbReference type="SUPFAM" id="SSF55729">
    <property type="entry name" value="Acyl-CoA N-acyltransferases (Nat)"/>
    <property type="match status" value="1"/>
</dbReference>
<dbReference type="PANTHER" id="PTHR43626">
    <property type="entry name" value="ACYL-COA N-ACYLTRANSFERASE"/>
    <property type="match status" value="1"/>
</dbReference>
<dbReference type="AlphaFoldDB" id="A0AA40X1Z6"/>
<gene>
    <name evidence="5" type="ORF">BS639_23420</name>
    <name evidence="4" type="ORF">ITX54_08910</name>
</gene>
<accession>A0AA40X1Z6</accession>
<sequence>MNFDIMSNDGISSVDWQRLADILELSGLNKRDLGKLKQGFEHSQFRYLGYCEGELVATARAISDFTSASYLSDVAIHPDFQGRGFGKILMDRVMRDLAPLGKVIIYAVPDKIEFYKRFSFHPLLTAMTYVEGENLTRMRQLGYIPPAT</sequence>
<dbReference type="InterPro" id="IPR000182">
    <property type="entry name" value="GNAT_dom"/>
</dbReference>
<dbReference type="RefSeq" id="WP_055781840.1">
    <property type="nucleotide sequence ID" value="NZ_CBCSCF010000022.1"/>
</dbReference>
<dbReference type="Pfam" id="PF00583">
    <property type="entry name" value="Acetyltransf_1"/>
    <property type="match status" value="1"/>
</dbReference>
<evidence type="ECO:0000313" key="5">
    <source>
        <dbReference type="EMBL" id="ORJ18808.1"/>
    </source>
</evidence>